<proteinExistence type="predicted"/>
<gene>
    <name evidence="8" type="primary">LOC106469974</name>
</gene>
<dbReference type="GeneID" id="106469974"/>
<reference evidence="8" key="1">
    <citation type="submission" date="2025-08" db="UniProtKB">
        <authorList>
            <consortium name="RefSeq"/>
        </authorList>
    </citation>
    <scope>IDENTIFICATION</scope>
    <source>
        <tissue evidence="8">Muscle</tissue>
    </source>
</reference>
<dbReference type="Gene3D" id="3.30.1680.10">
    <property type="entry name" value="ligand-binding face of the semaphorins, domain 2"/>
    <property type="match status" value="1"/>
</dbReference>
<keyword evidence="3" id="KW-1015">Disulfide bond</keyword>
<evidence type="ECO:0000313" key="7">
    <source>
        <dbReference type="Proteomes" id="UP000694941"/>
    </source>
</evidence>
<dbReference type="InterPro" id="IPR033760">
    <property type="entry name" value="Integrin_beta_N"/>
</dbReference>
<sequence>MKLEMHLVLWLSSVVVVVVHSQVAQKLTSSHCISKKSCGECITSHPECAWCSEEDFESGGSWRCDTIGSLINKCSRSKIVHPNSKMEKLVNKQLSDKGASEEDAVQIKPQRIKLTLKPSKYLNFCFLSVL</sequence>
<accession>A0ABM1BP53</accession>
<dbReference type="Proteomes" id="UP000694941">
    <property type="component" value="Unplaced"/>
</dbReference>
<evidence type="ECO:0000256" key="3">
    <source>
        <dbReference type="ARBA" id="ARBA00023157"/>
    </source>
</evidence>
<dbReference type="SUPFAM" id="SSF103575">
    <property type="entry name" value="Plexin repeat"/>
    <property type="match status" value="1"/>
</dbReference>
<evidence type="ECO:0000259" key="6">
    <source>
        <dbReference type="SMART" id="SM00423"/>
    </source>
</evidence>
<evidence type="ECO:0000256" key="5">
    <source>
        <dbReference type="SAM" id="SignalP"/>
    </source>
</evidence>
<evidence type="ECO:0000256" key="1">
    <source>
        <dbReference type="ARBA" id="ARBA00004236"/>
    </source>
</evidence>
<dbReference type="Gene3D" id="2.60.40.1510">
    <property type="entry name" value="ntegrin, alpha v. Chain A, domain 3"/>
    <property type="match status" value="1"/>
</dbReference>
<feature type="chain" id="PRO_5045157087" evidence="5">
    <location>
        <begin position="22"/>
        <end position="130"/>
    </location>
</feature>
<name>A0ABM1BP53_LIMPO</name>
<keyword evidence="4" id="KW-0325">Glycoprotein</keyword>
<keyword evidence="7" id="KW-1185">Reference proteome</keyword>
<keyword evidence="2" id="KW-1003">Cell membrane</keyword>
<dbReference type="SMART" id="SM00423">
    <property type="entry name" value="PSI"/>
    <property type="match status" value="1"/>
</dbReference>
<feature type="signal peptide" evidence="5">
    <location>
        <begin position="1"/>
        <end position="21"/>
    </location>
</feature>
<evidence type="ECO:0000313" key="8">
    <source>
        <dbReference type="RefSeq" id="XP_013785948.2"/>
    </source>
</evidence>
<dbReference type="PRINTS" id="PR01186">
    <property type="entry name" value="INTEGRINB"/>
</dbReference>
<evidence type="ECO:0000256" key="4">
    <source>
        <dbReference type="ARBA" id="ARBA00023180"/>
    </source>
</evidence>
<protein>
    <submittedName>
        <fullName evidence="8">Integrin beta-6-like</fullName>
    </submittedName>
</protein>
<comment type="subcellular location">
    <subcellularLocation>
        <location evidence="1">Cell membrane</location>
    </subcellularLocation>
</comment>
<keyword evidence="5" id="KW-0732">Signal</keyword>
<dbReference type="InterPro" id="IPR016201">
    <property type="entry name" value="PSI"/>
</dbReference>
<dbReference type="PANTHER" id="PTHR10082:SF60">
    <property type="entry name" value="INTEGRIN BETA-PS"/>
    <property type="match status" value="1"/>
</dbReference>
<organism evidence="7 8">
    <name type="scientific">Limulus polyphemus</name>
    <name type="common">Atlantic horseshoe crab</name>
    <dbReference type="NCBI Taxonomy" id="6850"/>
    <lineage>
        <taxon>Eukaryota</taxon>
        <taxon>Metazoa</taxon>
        <taxon>Ecdysozoa</taxon>
        <taxon>Arthropoda</taxon>
        <taxon>Chelicerata</taxon>
        <taxon>Merostomata</taxon>
        <taxon>Xiphosura</taxon>
        <taxon>Limulidae</taxon>
        <taxon>Limulus</taxon>
    </lineage>
</organism>
<dbReference type="InterPro" id="IPR015812">
    <property type="entry name" value="Integrin_bsu"/>
</dbReference>
<feature type="domain" description="PSI" evidence="6">
    <location>
        <begin position="31"/>
        <end position="75"/>
    </location>
</feature>
<dbReference type="RefSeq" id="XP_013785948.2">
    <property type="nucleotide sequence ID" value="XM_013930494.2"/>
</dbReference>
<keyword evidence="2" id="KW-0472">Membrane</keyword>
<dbReference type="Pfam" id="PF17205">
    <property type="entry name" value="PSI_integrin"/>
    <property type="match status" value="1"/>
</dbReference>
<dbReference type="PANTHER" id="PTHR10082">
    <property type="entry name" value="INTEGRIN BETA SUBUNIT"/>
    <property type="match status" value="1"/>
</dbReference>
<evidence type="ECO:0000256" key="2">
    <source>
        <dbReference type="ARBA" id="ARBA00022475"/>
    </source>
</evidence>